<dbReference type="SMART" id="SM00487">
    <property type="entry name" value="DEXDc"/>
    <property type="match status" value="1"/>
</dbReference>
<feature type="domain" description="Helicase C-terminal" evidence="9">
    <location>
        <begin position="472"/>
        <end position="627"/>
    </location>
</feature>
<evidence type="ECO:0000256" key="3">
    <source>
        <dbReference type="ARBA" id="ARBA00022801"/>
    </source>
</evidence>
<dbReference type="PROSITE" id="PS51192">
    <property type="entry name" value="HELICASE_ATP_BIND_1"/>
    <property type="match status" value="1"/>
</dbReference>
<dbReference type="InterPro" id="IPR011545">
    <property type="entry name" value="DEAD/DEAH_box_helicase_dom"/>
</dbReference>
<keyword evidence="6" id="KW-0238">DNA-binding</keyword>
<keyword evidence="11" id="KW-1185">Reference proteome</keyword>
<dbReference type="EMBL" id="JAAVNE010000005">
    <property type="protein sequence ID" value="NKC30149.1"/>
    <property type="molecule type" value="Genomic_DNA"/>
</dbReference>
<dbReference type="InterPro" id="IPR001650">
    <property type="entry name" value="Helicase_C-like"/>
</dbReference>
<dbReference type="NCBIfam" id="NF008164">
    <property type="entry name" value="PRK10917.1-2"/>
    <property type="match status" value="1"/>
</dbReference>
<evidence type="ECO:0000259" key="8">
    <source>
        <dbReference type="PROSITE" id="PS51192"/>
    </source>
</evidence>
<keyword evidence="2" id="KW-0227">DNA damage</keyword>
<gene>
    <name evidence="10" type="primary">recG</name>
    <name evidence="10" type="ORF">HEQ75_04695</name>
</gene>
<proteinExistence type="predicted"/>
<dbReference type="InterPro" id="IPR027417">
    <property type="entry name" value="P-loop_NTPase"/>
</dbReference>
<feature type="domain" description="Helicase ATP-binding" evidence="8">
    <location>
        <begin position="288"/>
        <end position="449"/>
    </location>
</feature>
<dbReference type="PANTHER" id="PTHR47964:SF1">
    <property type="entry name" value="ATP-DEPENDENT DNA HELICASE HOMOLOG RECG, CHLOROPLASTIC"/>
    <property type="match status" value="1"/>
</dbReference>
<dbReference type="GO" id="GO:0004386">
    <property type="term" value="F:helicase activity"/>
    <property type="evidence" value="ECO:0007669"/>
    <property type="project" value="UniProtKB-KW"/>
</dbReference>
<keyword evidence="4 10" id="KW-0347">Helicase</keyword>
<evidence type="ECO:0000256" key="7">
    <source>
        <dbReference type="ARBA" id="ARBA00023204"/>
    </source>
</evidence>
<dbReference type="SUPFAM" id="SSF52540">
    <property type="entry name" value="P-loop containing nucleoside triphosphate hydrolases"/>
    <property type="match status" value="2"/>
</dbReference>
<dbReference type="PROSITE" id="PS51194">
    <property type="entry name" value="HELICASE_CTER"/>
    <property type="match status" value="1"/>
</dbReference>
<evidence type="ECO:0000256" key="6">
    <source>
        <dbReference type="ARBA" id="ARBA00023125"/>
    </source>
</evidence>
<sequence>MGILSASGPGIDDAPVTGLLGPIGGLPGVGTTLARLLAEACGGPRIFDLLLHLPERVVVRQLVATPAEAPLDADCVLEAVALGHRAARSGRSLRPYVEVRAEAGGRPITLRFMNGRLPWILKLLPPGEPRFLAGRVQTEGSGGFGMMNPQVAAQAGELPLVEPVWPMVRGLTGRRIAAAMDQALALLPDPPEWADASLVAQEAWPAFATAIRTLQRPAGPLPALPRRRLAYDELLAHQVAIALVRRRQRDRPGRAMPGTGALAAKALAAFGHEPTPGQAQALAEIAADMAAPRRMLRLVQGDVGSGKTLVAVLAMLQAVESGAQAALMAPTELLARQHLRTLEKLCVPAGVQVELLTGSVKGAARKRVLRGLADGMVQVVVGTHALFQEAVVFRNLGLSVVDEQHRFGTGQRLMLARKGQDADMLVMTATPIPRTLLLTQWGEMAVSRLEGKPAGRQPIATRIVGQDRLPDVIDRLGDAMARGERAYWVVRAISGGEHDDSVAAEDRFAELAARFPGKVGMAHGMQDLAVREAALADFAAGTTQLLVATTVIEVGVDVPDATIMLIEQAERFGLAALHQLRGRVGRGSRPSSCLLVHSTALGEAEKRRLLVLRDTEDGFRIAEEDLFTRGGGDALGARQSGLPGARLLDPREEAEEVARLTHLAHQDAALLLHRDPSLASPRGRAALGLLALFGHDTSLATLDAG</sequence>
<keyword evidence="7" id="KW-0234">DNA repair</keyword>
<evidence type="ECO:0000313" key="10">
    <source>
        <dbReference type="EMBL" id="NKC30149.1"/>
    </source>
</evidence>
<dbReference type="Pfam" id="PF00271">
    <property type="entry name" value="Helicase_C"/>
    <property type="match status" value="1"/>
</dbReference>
<dbReference type="PANTHER" id="PTHR47964">
    <property type="entry name" value="ATP-DEPENDENT DNA HELICASE HOMOLOG RECG, CHLOROPLASTIC"/>
    <property type="match status" value="1"/>
</dbReference>
<name>A0ABX1DZ13_9PROT</name>
<dbReference type="InterPro" id="IPR047112">
    <property type="entry name" value="RecG/Mfd"/>
</dbReference>
<protein>
    <submittedName>
        <fullName evidence="10">ATP-dependent DNA helicase RecG</fullName>
    </submittedName>
</protein>
<keyword evidence="5" id="KW-0067">ATP-binding</keyword>
<dbReference type="Pfam" id="PF00270">
    <property type="entry name" value="DEAD"/>
    <property type="match status" value="1"/>
</dbReference>
<evidence type="ECO:0000313" key="11">
    <source>
        <dbReference type="Proteomes" id="UP000787635"/>
    </source>
</evidence>
<dbReference type="SMART" id="SM00490">
    <property type="entry name" value="HELICc"/>
    <property type="match status" value="1"/>
</dbReference>
<dbReference type="SUPFAM" id="SSF50249">
    <property type="entry name" value="Nucleic acid-binding proteins"/>
    <property type="match status" value="1"/>
</dbReference>
<accession>A0ABX1DZ13</accession>
<evidence type="ECO:0000256" key="5">
    <source>
        <dbReference type="ARBA" id="ARBA00022840"/>
    </source>
</evidence>
<comment type="caution">
    <text evidence="10">The sequence shown here is derived from an EMBL/GenBank/DDBJ whole genome shotgun (WGS) entry which is preliminary data.</text>
</comment>
<reference evidence="10 11" key="1">
    <citation type="submission" date="2020-03" db="EMBL/GenBank/DDBJ databases">
        <title>Roseomonas selenitidurans sp. nov. isolated from urban soil.</title>
        <authorList>
            <person name="Liu H."/>
        </authorList>
    </citation>
    <scope>NUCLEOTIDE SEQUENCE [LARGE SCALE GENOMIC DNA]</scope>
    <source>
        <strain evidence="10 11">BU-1</strain>
    </source>
</reference>
<organism evidence="10 11">
    <name type="scientific">Falsiroseomonas selenitidurans</name>
    <dbReference type="NCBI Taxonomy" id="2716335"/>
    <lineage>
        <taxon>Bacteria</taxon>
        <taxon>Pseudomonadati</taxon>
        <taxon>Pseudomonadota</taxon>
        <taxon>Alphaproteobacteria</taxon>
        <taxon>Acetobacterales</taxon>
        <taxon>Roseomonadaceae</taxon>
        <taxon>Falsiroseomonas</taxon>
    </lineage>
</organism>
<evidence type="ECO:0000256" key="1">
    <source>
        <dbReference type="ARBA" id="ARBA00022741"/>
    </source>
</evidence>
<dbReference type="InterPro" id="IPR014001">
    <property type="entry name" value="Helicase_ATP-bd"/>
</dbReference>
<dbReference type="Proteomes" id="UP000787635">
    <property type="component" value="Unassembled WGS sequence"/>
</dbReference>
<dbReference type="Gene3D" id="3.40.50.300">
    <property type="entry name" value="P-loop containing nucleotide triphosphate hydrolases"/>
    <property type="match status" value="2"/>
</dbReference>
<keyword evidence="1" id="KW-0547">Nucleotide-binding</keyword>
<evidence type="ECO:0000256" key="2">
    <source>
        <dbReference type="ARBA" id="ARBA00022763"/>
    </source>
</evidence>
<dbReference type="InterPro" id="IPR012340">
    <property type="entry name" value="NA-bd_OB-fold"/>
</dbReference>
<keyword evidence="3" id="KW-0378">Hydrolase</keyword>
<evidence type="ECO:0000256" key="4">
    <source>
        <dbReference type="ARBA" id="ARBA00022806"/>
    </source>
</evidence>
<evidence type="ECO:0000259" key="9">
    <source>
        <dbReference type="PROSITE" id="PS51194"/>
    </source>
</evidence>